<evidence type="ECO:0000313" key="3">
    <source>
        <dbReference type="Proteomes" id="UP001189429"/>
    </source>
</evidence>
<protein>
    <submittedName>
        <fullName evidence="2">Uncharacterized protein</fullName>
    </submittedName>
</protein>
<accession>A0ABN9W3M0</accession>
<feature type="region of interest" description="Disordered" evidence="1">
    <location>
        <begin position="281"/>
        <end position="325"/>
    </location>
</feature>
<reference evidence="2" key="1">
    <citation type="submission" date="2023-10" db="EMBL/GenBank/DDBJ databases">
        <authorList>
            <person name="Chen Y."/>
            <person name="Shah S."/>
            <person name="Dougan E. K."/>
            <person name="Thang M."/>
            <person name="Chan C."/>
        </authorList>
    </citation>
    <scope>NUCLEOTIDE SEQUENCE [LARGE SCALE GENOMIC DNA]</scope>
</reference>
<evidence type="ECO:0000256" key="1">
    <source>
        <dbReference type="SAM" id="MobiDB-lite"/>
    </source>
</evidence>
<evidence type="ECO:0000313" key="2">
    <source>
        <dbReference type="EMBL" id="CAK0879549.1"/>
    </source>
</evidence>
<organism evidence="2 3">
    <name type="scientific">Prorocentrum cordatum</name>
    <dbReference type="NCBI Taxonomy" id="2364126"/>
    <lineage>
        <taxon>Eukaryota</taxon>
        <taxon>Sar</taxon>
        <taxon>Alveolata</taxon>
        <taxon>Dinophyceae</taxon>
        <taxon>Prorocentrales</taxon>
        <taxon>Prorocentraceae</taxon>
        <taxon>Prorocentrum</taxon>
    </lineage>
</organism>
<feature type="region of interest" description="Disordered" evidence="1">
    <location>
        <begin position="376"/>
        <end position="404"/>
    </location>
</feature>
<keyword evidence="3" id="KW-1185">Reference proteome</keyword>
<feature type="compositionally biased region" description="Basic and acidic residues" evidence="1">
    <location>
        <begin position="655"/>
        <end position="672"/>
    </location>
</feature>
<gene>
    <name evidence="2" type="ORF">PCOR1329_LOCUS62947</name>
</gene>
<comment type="caution">
    <text evidence="2">The sequence shown here is derived from an EMBL/GenBank/DDBJ whole genome shotgun (WGS) entry which is preliminary data.</text>
</comment>
<feature type="region of interest" description="Disordered" evidence="1">
    <location>
        <begin position="655"/>
        <end position="693"/>
    </location>
</feature>
<name>A0ABN9W3M0_9DINO</name>
<proteinExistence type="predicted"/>
<dbReference type="EMBL" id="CAUYUJ010017971">
    <property type="protein sequence ID" value="CAK0879549.1"/>
    <property type="molecule type" value="Genomic_DNA"/>
</dbReference>
<sequence length="1104" mass="115458">MADPPGGKCAEAWACAVWRYPLRPELRGARCGGGEAWSALAATLPGVRYIFASGARLRRFASEQSAAAGAEEFEWELRVAELTDDYQPLQVDVSVVHQGLASDGGGIMVPIAPINKARGVPTLALHQMSASLLPSGDGQLATVAFVRANAEGGSWLGPASGSSRWAGGGRWPAARALVQLAAALPAAVLEADIDPERGCSCALAPAAHALSPEDLDTVLGGALGAGPRAAQVAPPRLRRAGGLRAPPLATWLGVADARVARLQGPAAAAARAAMLAAKSAAHGSARQRAPRSCMSSPGDDEESRVENRRSAPRQRQPAGAGRATVATPAAMLERLESSNQDVLRRMVALGTSGAPARAAARPGGAGAAPAEAGAAGSLAAAPPWPGQGPRAAAPAHPQVLGAPQAGGADQAAVAWALGGAGPPRLARFGQAVGAAGARPAATAAAPLRFGPSAAAAAALGRAAPLDAMQVAQARANFARRHGVQLADGVRRSPEGIAACRRDAWQAGRALLRRDLLARPAAWSAIIRANAEQALAGANDDPDPRARSLVEFVARTGAINRGDRTAANMGFGLARVADLMARGQREMAEAVILLWQLALLLARLPEPLWTQMAAGASGSVGCLRPFAHLAEPAWTTAAMGYAKDAASLAEIRRTFNDDRGNAARPKKDEEEQRPPQSPKKGAGAGHGKEEAGQAGVPRAQIGVVRRLLQVNLMVVACSFLALGSTRWCPASCRTGMGLTDLQRDRLPHLLALAKQWNRAPYHVSGRGEMTRATFCKQEARFVPVYHLPVFEAAAYLDPGLIERGQPLGHGLNPMWQAGSSSEIVAFASDLDRSRKLYLASPDEVNLKQACKLIPVLREQHRDRIVWDRRTRNAAEHALQSGSQRLVPGHALCEYELQDDAEPVLFAEDVSDFYPAFDAPPARARTDVLARNVQTHLLQHARAYANRRAELGERCVVCVASLRMGDLSAIDFALGAREAVLQAGGSLADVVRVQHHRHFPRGPLAELLQIDDRVGLGQRARGSRRLPLSLVHSFAGAREQCDKVGLRVAGDKSVAGASAGFALGAELVPSGHIGAEGLRRAGLILLSCGIAAHGIATWNPAQKDGG</sequence>
<dbReference type="Proteomes" id="UP001189429">
    <property type="component" value="Unassembled WGS sequence"/>
</dbReference>